<evidence type="ECO:0000256" key="5">
    <source>
        <dbReference type="ARBA" id="ARBA00022801"/>
    </source>
</evidence>
<comment type="catalytic activity">
    <reaction evidence="14">
        <text>ATP + H2O = ADP + phosphate + H(+)</text>
        <dbReference type="Rhea" id="RHEA:13065"/>
        <dbReference type="ChEBI" id="CHEBI:15377"/>
        <dbReference type="ChEBI" id="CHEBI:15378"/>
        <dbReference type="ChEBI" id="CHEBI:30616"/>
        <dbReference type="ChEBI" id="CHEBI:43474"/>
        <dbReference type="ChEBI" id="CHEBI:456216"/>
        <dbReference type="EC" id="5.6.2.4"/>
    </reaction>
</comment>
<evidence type="ECO:0000313" key="21">
    <source>
        <dbReference type="Proteomes" id="UP000469194"/>
    </source>
</evidence>
<accession>A0A6N9Z1N1</accession>
<keyword evidence="5 15" id="KW-0378">Hydrolase</keyword>
<dbReference type="Proteomes" id="UP000469194">
    <property type="component" value="Unassembled WGS sequence"/>
</dbReference>
<dbReference type="GO" id="GO:0043138">
    <property type="term" value="F:3'-5' DNA helicase activity"/>
    <property type="evidence" value="ECO:0007669"/>
    <property type="project" value="UniProtKB-EC"/>
</dbReference>
<gene>
    <name evidence="20" type="ORF">GFD25_00225</name>
</gene>
<keyword evidence="4" id="KW-0227">DNA damage</keyword>
<evidence type="ECO:0000259" key="18">
    <source>
        <dbReference type="PROSITE" id="PS51198"/>
    </source>
</evidence>
<dbReference type="InterPro" id="IPR014017">
    <property type="entry name" value="DNA_helicase_UvrD-like_C"/>
</dbReference>
<evidence type="ECO:0000256" key="9">
    <source>
        <dbReference type="ARBA" id="ARBA00023125"/>
    </source>
</evidence>
<evidence type="ECO:0000256" key="2">
    <source>
        <dbReference type="ARBA" id="ARBA00022722"/>
    </source>
</evidence>
<dbReference type="InterPro" id="IPR038726">
    <property type="entry name" value="PDDEXK_AddAB-type"/>
</dbReference>
<evidence type="ECO:0000256" key="13">
    <source>
        <dbReference type="ARBA" id="ARBA00034808"/>
    </source>
</evidence>
<feature type="region of interest" description="Disordered" evidence="17">
    <location>
        <begin position="79"/>
        <end position="98"/>
    </location>
</feature>
<dbReference type="GO" id="GO:0000725">
    <property type="term" value="P:recombinational repair"/>
    <property type="evidence" value="ECO:0007669"/>
    <property type="project" value="TreeGrafter"/>
</dbReference>
<evidence type="ECO:0000256" key="3">
    <source>
        <dbReference type="ARBA" id="ARBA00022741"/>
    </source>
</evidence>
<reference evidence="20 21" key="1">
    <citation type="submission" date="2019-10" db="EMBL/GenBank/DDBJ databases">
        <title>Bifidobacterium from non-human primates.</title>
        <authorList>
            <person name="Modesto M."/>
        </authorList>
    </citation>
    <scope>NUCLEOTIDE SEQUENCE [LARGE SCALE GENOMIC DNA]</scope>
    <source>
        <strain evidence="20 21">TRE17</strain>
    </source>
</reference>
<feature type="domain" description="UvrD-like helicase C-terminal" evidence="19">
    <location>
        <begin position="403"/>
        <end position="770"/>
    </location>
</feature>
<name>A0A6N9Z1N1_9BIFI</name>
<keyword evidence="8 15" id="KW-0067">ATP-binding</keyword>
<evidence type="ECO:0000256" key="6">
    <source>
        <dbReference type="ARBA" id="ARBA00022806"/>
    </source>
</evidence>
<dbReference type="Pfam" id="PF12705">
    <property type="entry name" value="PDDEXK_1"/>
    <property type="match status" value="1"/>
</dbReference>
<sequence>MSGIITDSPEQAQVIHAPADDDVLVVAGAGSGKTYTMTRRILGLIDGGVPPERILGLTFTRKAASELLSRVSAAVSDRLSGGDENATRRDPSGRRHAPNAFLKPEVSTYDAFFQSIVRQYGLLVGFDRDTQPLSDAGAMNLASNVIGRHLDLLMPYDFGAFSTIVDKTLLLSHAIGNAMIGGAVDTVDEAIARIRRWDADFIRQLDKAIGQEPVPQEQPKVKVPARRKKDTDAAFAAKQDAYRDELRQLCVWRCAALRDVTRKREVLLELVEEYEREKRRQNMAEFSDFTVAAYKLVSRFPSIGERYRHRYTHVLLDEYQDTSTTQAMLLAALFHPTDPGTFSVKASGNGVAASAVNAVGDPFQSIYAWRGASPGAFRMFQRDFGMSDDAKPYPLSVTRRNTSIVLEAANNLTMPLRLPDRRPGSSLMREVEVGELSALDDAATGTIGVLGFDTFGQEIDAVARFAREAMARYATGGSSGAAGMDDHPHVAVLFRGKNRMVEFAQGLERAGLRTLVVGHSALLERPETRDLLALLRVVADHTDSDSLMRLLATPRFGLGSQELTVLADLANRLDAQYRYRALVQAGLIDDIAAKDGWAADGGAPETDRRYMDIVRAYRDQVPHAVFLADLLSRKDLETLVRRDGRMDGRSVAAVVRAGQTLRQVQAVENHPIGAVIETAVQALNLDIDMIVAQAIAHPDKPVTPSLARAGVDPIISLVDTYTQEIIEGQNPSLRGFMAWLDSLGRVEEENAVMPDVPADVVLMTIHQSKGLEWDAVAVVGMGAGMFPSNKSRLTIMPDDRHPGGISERSGRWTPPEYHATVPTWLDDEAAVPVPVRVDAGILPRFPHDAEPGADPSDTLGMLDDVEVIDDEIYGDMRGADIGDGMGETDPDTWYLTQSEEYGRRLLADERRLAYVALTRAKNDALLTYSRYPDAGLDPRAVTQTGGRKPNATKPSVFWTEICDSLCHRDDIVMANGPQPSEHPQNTDAPEHPSAARHDGHKDETPLAVTPQEAGLPRPDGFFAGDHAASYEHAVVEEAWRTPMESGIAHDPLPWPASLSEDVMERLRSGIDLMEREPGDVGAGADAATGSDTGAPGSDARDSLLTRARMLVSDPDLMPRSYEDDTELDSRVRRQAMRMLAQGRQSVTALQARAGASNARETRTLWRGLIRPVPHVATPAAEAGTLFHAWAERFVNAYDDGCGTGGLMADGMPSDAGADGMIADAAAPASRDLMVSELVKREQAIREGKERAAKNRHLAVWQRRLVESTWAARRPVWAERQIVAALPQLGGGIVNGKLDAVFEGGLDERDTSKRFVIVDWKTGAKPRKPDAVAEKLLQLDWYRLLLSTIERVPLDSIDATLYYLSEPDEQARELHAAAKTEEEILAELSSGIPEQSDDD</sequence>
<dbReference type="GO" id="GO:0005829">
    <property type="term" value="C:cytosol"/>
    <property type="evidence" value="ECO:0007669"/>
    <property type="project" value="TreeGrafter"/>
</dbReference>
<evidence type="ECO:0000259" key="19">
    <source>
        <dbReference type="PROSITE" id="PS51217"/>
    </source>
</evidence>
<feature type="region of interest" description="Disordered" evidence="17">
    <location>
        <begin position="934"/>
        <end position="953"/>
    </location>
</feature>
<evidence type="ECO:0000256" key="15">
    <source>
        <dbReference type="PROSITE-ProRule" id="PRU00560"/>
    </source>
</evidence>
<dbReference type="EMBL" id="WHZW01000001">
    <property type="protein sequence ID" value="NEG88452.1"/>
    <property type="molecule type" value="Genomic_DNA"/>
</dbReference>
<evidence type="ECO:0000256" key="17">
    <source>
        <dbReference type="SAM" id="MobiDB-lite"/>
    </source>
</evidence>
<keyword evidence="16" id="KW-0175">Coiled coil</keyword>
<feature type="binding site" evidence="15">
    <location>
        <begin position="27"/>
        <end position="34"/>
    </location>
    <ligand>
        <name>ATP</name>
        <dbReference type="ChEBI" id="CHEBI:30616"/>
    </ligand>
</feature>
<dbReference type="PROSITE" id="PS51217">
    <property type="entry name" value="UVRD_HELICASE_CTER"/>
    <property type="match status" value="1"/>
</dbReference>
<feature type="compositionally biased region" description="Basic and acidic residues" evidence="17">
    <location>
        <begin position="988"/>
        <end position="1004"/>
    </location>
</feature>
<dbReference type="InterPro" id="IPR000212">
    <property type="entry name" value="DNA_helicase_UvrD/REP"/>
</dbReference>
<evidence type="ECO:0000313" key="20">
    <source>
        <dbReference type="EMBL" id="NEG88452.1"/>
    </source>
</evidence>
<feature type="compositionally biased region" description="Low complexity" evidence="17">
    <location>
        <begin position="1082"/>
        <end position="1097"/>
    </location>
</feature>
<evidence type="ECO:0000256" key="10">
    <source>
        <dbReference type="ARBA" id="ARBA00023204"/>
    </source>
</evidence>
<dbReference type="PROSITE" id="PS51198">
    <property type="entry name" value="UVRD_HELICASE_ATP_BIND"/>
    <property type="match status" value="1"/>
</dbReference>
<feature type="region of interest" description="Disordered" evidence="17">
    <location>
        <begin position="972"/>
        <end position="1022"/>
    </location>
</feature>
<dbReference type="InterPro" id="IPR011604">
    <property type="entry name" value="PDDEXK-like_dom_sf"/>
</dbReference>
<dbReference type="GO" id="GO:0003677">
    <property type="term" value="F:DNA binding"/>
    <property type="evidence" value="ECO:0007669"/>
    <property type="project" value="UniProtKB-KW"/>
</dbReference>
<dbReference type="Gene3D" id="1.10.486.10">
    <property type="entry name" value="PCRA, domain 4"/>
    <property type="match status" value="1"/>
</dbReference>
<dbReference type="RefSeq" id="WP_163228757.1">
    <property type="nucleotide sequence ID" value="NZ_WHZW01000001.1"/>
</dbReference>
<dbReference type="SUPFAM" id="SSF52540">
    <property type="entry name" value="P-loop containing nucleoside triphosphate hydrolases"/>
    <property type="match status" value="1"/>
</dbReference>
<organism evidence="20 21">
    <name type="scientific">Bifidobacterium aerophilum</name>
    <dbReference type="NCBI Taxonomy" id="1798155"/>
    <lineage>
        <taxon>Bacteria</taxon>
        <taxon>Bacillati</taxon>
        <taxon>Actinomycetota</taxon>
        <taxon>Actinomycetes</taxon>
        <taxon>Bifidobacteriales</taxon>
        <taxon>Bifidobacteriaceae</taxon>
        <taxon>Bifidobacterium</taxon>
    </lineage>
</organism>
<evidence type="ECO:0000256" key="1">
    <source>
        <dbReference type="ARBA" id="ARBA00009922"/>
    </source>
</evidence>
<dbReference type="GO" id="GO:0005524">
    <property type="term" value="F:ATP binding"/>
    <property type="evidence" value="ECO:0007669"/>
    <property type="project" value="UniProtKB-UniRule"/>
</dbReference>
<dbReference type="InterPro" id="IPR027417">
    <property type="entry name" value="P-loop_NTPase"/>
</dbReference>
<feature type="region of interest" description="Disordered" evidence="17">
    <location>
        <begin position="1075"/>
        <end position="1100"/>
    </location>
</feature>
<feature type="compositionally biased region" description="Polar residues" evidence="17">
    <location>
        <begin position="977"/>
        <end position="987"/>
    </location>
</feature>
<dbReference type="Gene3D" id="1.10.10.160">
    <property type="match status" value="1"/>
</dbReference>
<keyword evidence="2" id="KW-0540">Nuclease</keyword>
<dbReference type="Gene3D" id="3.40.50.300">
    <property type="entry name" value="P-loop containing nucleotide triphosphate hydrolases"/>
    <property type="match status" value="4"/>
</dbReference>
<keyword evidence="7" id="KW-0269">Exonuclease</keyword>
<keyword evidence="3 15" id="KW-0547">Nucleotide-binding</keyword>
<evidence type="ECO:0000256" key="16">
    <source>
        <dbReference type="SAM" id="Coils"/>
    </source>
</evidence>
<keyword evidence="21" id="KW-1185">Reference proteome</keyword>
<dbReference type="Pfam" id="PF00580">
    <property type="entry name" value="UvrD-helicase"/>
    <property type="match status" value="1"/>
</dbReference>
<dbReference type="InterPro" id="IPR013986">
    <property type="entry name" value="DExx_box_DNA_helicase_dom_sf"/>
</dbReference>
<comment type="caution">
    <text evidence="20">The sequence shown here is derived from an EMBL/GenBank/DDBJ whole genome shotgun (WGS) entry which is preliminary data.</text>
</comment>
<keyword evidence="10" id="KW-0234">DNA repair</keyword>
<comment type="catalytic activity">
    <reaction evidence="12">
        <text>Couples ATP hydrolysis with the unwinding of duplex DNA by translocating in the 3'-5' direction.</text>
        <dbReference type="EC" id="5.6.2.4"/>
    </reaction>
</comment>
<evidence type="ECO:0000256" key="7">
    <source>
        <dbReference type="ARBA" id="ARBA00022839"/>
    </source>
</evidence>
<dbReference type="GO" id="GO:0033202">
    <property type="term" value="C:DNA helicase complex"/>
    <property type="evidence" value="ECO:0007669"/>
    <property type="project" value="TreeGrafter"/>
</dbReference>
<dbReference type="PANTHER" id="PTHR11070">
    <property type="entry name" value="UVRD / RECB / PCRA DNA HELICASE FAMILY MEMBER"/>
    <property type="match status" value="1"/>
</dbReference>
<proteinExistence type="inferred from homology"/>
<keyword evidence="6 15" id="KW-0347">Helicase</keyword>
<dbReference type="InterPro" id="IPR014016">
    <property type="entry name" value="UvrD-like_ATP-bd"/>
</dbReference>
<dbReference type="Gene3D" id="3.90.320.10">
    <property type="match status" value="1"/>
</dbReference>
<dbReference type="CDD" id="cd17932">
    <property type="entry name" value="DEXQc_UvrD"/>
    <property type="match status" value="1"/>
</dbReference>
<dbReference type="PANTHER" id="PTHR11070:SF55">
    <property type="entry name" value="DNA 3'-5' HELICASE"/>
    <property type="match status" value="1"/>
</dbReference>
<dbReference type="Pfam" id="PF13361">
    <property type="entry name" value="UvrD_C"/>
    <property type="match status" value="1"/>
</dbReference>
<comment type="similarity">
    <text evidence="1">Belongs to the helicase family. UvrD subfamily.</text>
</comment>
<dbReference type="GO" id="GO:0004527">
    <property type="term" value="F:exonuclease activity"/>
    <property type="evidence" value="ECO:0007669"/>
    <property type="project" value="UniProtKB-KW"/>
</dbReference>
<evidence type="ECO:0000256" key="12">
    <source>
        <dbReference type="ARBA" id="ARBA00034617"/>
    </source>
</evidence>
<evidence type="ECO:0000256" key="14">
    <source>
        <dbReference type="ARBA" id="ARBA00048988"/>
    </source>
</evidence>
<evidence type="ECO:0000256" key="11">
    <source>
        <dbReference type="ARBA" id="ARBA00023235"/>
    </source>
</evidence>
<evidence type="ECO:0000256" key="4">
    <source>
        <dbReference type="ARBA" id="ARBA00022763"/>
    </source>
</evidence>
<dbReference type="EC" id="5.6.2.4" evidence="13"/>
<keyword evidence="9" id="KW-0238">DNA-binding</keyword>
<feature type="coiled-coil region" evidence="16">
    <location>
        <begin position="257"/>
        <end position="284"/>
    </location>
</feature>
<feature type="domain" description="UvrD-like helicase ATP-binding" evidence="18">
    <location>
        <begin position="6"/>
        <end position="402"/>
    </location>
</feature>
<protein>
    <recommendedName>
        <fullName evidence="13">DNA 3'-5' helicase</fullName>
        <ecNumber evidence="13">5.6.2.4</ecNumber>
    </recommendedName>
</protein>
<evidence type="ECO:0000256" key="8">
    <source>
        <dbReference type="ARBA" id="ARBA00022840"/>
    </source>
</evidence>
<keyword evidence="11" id="KW-0413">Isomerase</keyword>